<protein>
    <recommendedName>
        <fullName evidence="1 7">Transcriptional regulator MraZ</fullName>
    </recommendedName>
</protein>
<comment type="similarity">
    <text evidence="7">Belongs to the MraZ family.</text>
</comment>
<evidence type="ECO:0000256" key="3">
    <source>
        <dbReference type="ARBA" id="ARBA00022737"/>
    </source>
</evidence>
<dbReference type="PANTHER" id="PTHR34701:SF1">
    <property type="entry name" value="TRANSCRIPTIONAL REGULATOR MRAZ"/>
    <property type="match status" value="1"/>
</dbReference>
<dbReference type="EMBL" id="MEZY01000005">
    <property type="protein sequence ID" value="OGD65798.1"/>
    <property type="molecule type" value="Genomic_DNA"/>
</dbReference>
<accession>A0A1F5EEI6</accession>
<dbReference type="GO" id="GO:0051301">
    <property type="term" value="P:cell division"/>
    <property type="evidence" value="ECO:0007669"/>
    <property type="project" value="UniProtKB-KW"/>
</dbReference>
<dbReference type="AlphaFoldDB" id="A0A1F5EEI6"/>
<dbReference type="GO" id="GO:2000143">
    <property type="term" value="P:negative regulation of DNA-templated transcription initiation"/>
    <property type="evidence" value="ECO:0007669"/>
    <property type="project" value="TreeGrafter"/>
</dbReference>
<dbReference type="InterPro" id="IPR020603">
    <property type="entry name" value="MraZ_dom"/>
</dbReference>
<dbReference type="GO" id="GO:0005737">
    <property type="term" value="C:cytoplasm"/>
    <property type="evidence" value="ECO:0007669"/>
    <property type="project" value="UniProtKB-UniRule"/>
</dbReference>
<dbReference type="InterPro" id="IPR007159">
    <property type="entry name" value="SpoVT-AbrB_dom"/>
</dbReference>
<keyword evidence="2 7" id="KW-0963">Cytoplasm</keyword>
<reference evidence="9 10" key="1">
    <citation type="journal article" date="2016" name="Nat. Commun.">
        <title>Thousands of microbial genomes shed light on interconnected biogeochemical processes in an aquifer system.</title>
        <authorList>
            <person name="Anantharaman K."/>
            <person name="Brown C.T."/>
            <person name="Hug L.A."/>
            <person name="Sharon I."/>
            <person name="Castelle C.J."/>
            <person name="Probst A.J."/>
            <person name="Thomas B.C."/>
            <person name="Singh A."/>
            <person name="Wilkins M.J."/>
            <person name="Karaoz U."/>
            <person name="Brodie E.L."/>
            <person name="Williams K.H."/>
            <person name="Hubbard S.S."/>
            <person name="Banfield J.F."/>
        </authorList>
    </citation>
    <scope>NUCLEOTIDE SEQUENCE [LARGE SCALE GENOMIC DNA]</scope>
</reference>
<dbReference type="PROSITE" id="PS51740">
    <property type="entry name" value="SPOVT_ABRB"/>
    <property type="match status" value="2"/>
</dbReference>
<evidence type="ECO:0000256" key="6">
    <source>
        <dbReference type="ARBA" id="ARBA00023163"/>
    </source>
</evidence>
<evidence type="ECO:0000313" key="10">
    <source>
        <dbReference type="Proteomes" id="UP000178583"/>
    </source>
</evidence>
<evidence type="ECO:0000313" key="9">
    <source>
        <dbReference type="EMBL" id="OGD65798.1"/>
    </source>
</evidence>
<sequence>MFIGEYSHSIDEKGRLSVPVKFRARLVSGCVVTRGLDHCLWLFTDEEWRKIAEKVAALPLTQRDARSFSRLVLAGAMDLTLDKAGRINLPNYLKDYAGIKNKVILTGMYSRIEIWPEENWKNFKQEMEDKSEEIAEGLNEIGI</sequence>
<dbReference type="InterPro" id="IPR003444">
    <property type="entry name" value="MraZ"/>
</dbReference>
<keyword evidence="5 7" id="KW-0238">DNA-binding</keyword>
<dbReference type="InterPro" id="IPR038619">
    <property type="entry name" value="MraZ_sf"/>
</dbReference>
<evidence type="ECO:0000256" key="4">
    <source>
        <dbReference type="ARBA" id="ARBA00023015"/>
    </source>
</evidence>
<keyword evidence="6 7" id="KW-0804">Transcription</keyword>
<dbReference type="Proteomes" id="UP000178583">
    <property type="component" value="Unassembled WGS sequence"/>
</dbReference>
<evidence type="ECO:0000256" key="7">
    <source>
        <dbReference type="HAMAP-Rule" id="MF_01008"/>
    </source>
</evidence>
<keyword evidence="4 7" id="KW-0805">Transcription regulation</keyword>
<evidence type="ECO:0000259" key="8">
    <source>
        <dbReference type="PROSITE" id="PS51740"/>
    </source>
</evidence>
<comment type="subcellular location">
    <subcellularLocation>
        <location evidence="7">Cytoplasm</location>
        <location evidence="7">Nucleoid</location>
    </subcellularLocation>
</comment>
<keyword evidence="9" id="KW-0132">Cell division</keyword>
<proteinExistence type="inferred from homology"/>
<comment type="caution">
    <text evidence="9">The sequence shown here is derived from an EMBL/GenBank/DDBJ whole genome shotgun (WGS) entry which is preliminary data.</text>
</comment>
<dbReference type="HAMAP" id="MF_01008">
    <property type="entry name" value="MraZ"/>
    <property type="match status" value="1"/>
</dbReference>
<feature type="domain" description="SpoVT-AbrB" evidence="8">
    <location>
        <begin position="5"/>
        <end position="47"/>
    </location>
</feature>
<dbReference type="GO" id="GO:0000976">
    <property type="term" value="F:transcription cis-regulatory region binding"/>
    <property type="evidence" value="ECO:0007669"/>
    <property type="project" value="TreeGrafter"/>
</dbReference>
<evidence type="ECO:0000256" key="1">
    <source>
        <dbReference type="ARBA" id="ARBA00013860"/>
    </source>
</evidence>
<dbReference type="CDD" id="cd16320">
    <property type="entry name" value="MraZ_N"/>
    <property type="match status" value="1"/>
</dbReference>
<dbReference type="GO" id="GO:0003700">
    <property type="term" value="F:DNA-binding transcription factor activity"/>
    <property type="evidence" value="ECO:0007669"/>
    <property type="project" value="UniProtKB-UniRule"/>
</dbReference>
<dbReference type="NCBIfam" id="TIGR00242">
    <property type="entry name" value="division/cell wall cluster transcriptional repressor MraZ"/>
    <property type="match status" value="1"/>
</dbReference>
<keyword evidence="9" id="KW-0131">Cell cycle</keyword>
<dbReference type="InterPro" id="IPR035642">
    <property type="entry name" value="MraZ_N"/>
</dbReference>
<dbReference type="SUPFAM" id="SSF89447">
    <property type="entry name" value="AbrB/MazE/MraZ-like"/>
    <property type="match status" value="1"/>
</dbReference>
<dbReference type="PANTHER" id="PTHR34701">
    <property type="entry name" value="TRANSCRIPTIONAL REGULATOR MRAZ"/>
    <property type="match status" value="1"/>
</dbReference>
<dbReference type="CDD" id="cd16321">
    <property type="entry name" value="MraZ_C"/>
    <property type="match status" value="1"/>
</dbReference>
<organism evidence="9 10">
    <name type="scientific">Candidatus Berkelbacteria bacterium RIFOXYA2_FULL_43_10</name>
    <dbReference type="NCBI Taxonomy" id="1797472"/>
    <lineage>
        <taxon>Bacteria</taxon>
        <taxon>Candidatus Berkelbacteria</taxon>
    </lineage>
</organism>
<dbReference type="Pfam" id="PF02381">
    <property type="entry name" value="MraZ"/>
    <property type="match status" value="2"/>
</dbReference>
<evidence type="ECO:0000256" key="5">
    <source>
        <dbReference type="ARBA" id="ARBA00023125"/>
    </source>
</evidence>
<dbReference type="Gene3D" id="3.40.1550.20">
    <property type="entry name" value="Transcriptional regulator MraZ domain"/>
    <property type="match status" value="1"/>
</dbReference>
<dbReference type="STRING" id="1797472.A2215_01110"/>
<name>A0A1F5EEI6_9BACT</name>
<dbReference type="InterPro" id="IPR037914">
    <property type="entry name" value="SpoVT-AbrB_sf"/>
</dbReference>
<gene>
    <name evidence="7" type="primary">mraZ</name>
    <name evidence="9" type="ORF">A2215_01110</name>
</gene>
<comment type="subunit">
    <text evidence="7">Forms oligomers.</text>
</comment>
<dbReference type="GO" id="GO:0009295">
    <property type="term" value="C:nucleoid"/>
    <property type="evidence" value="ECO:0007669"/>
    <property type="project" value="UniProtKB-SubCell"/>
</dbReference>
<dbReference type="InterPro" id="IPR035644">
    <property type="entry name" value="MraZ_C"/>
</dbReference>
<keyword evidence="3" id="KW-0677">Repeat</keyword>
<evidence type="ECO:0000256" key="2">
    <source>
        <dbReference type="ARBA" id="ARBA00022490"/>
    </source>
</evidence>
<feature type="domain" description="SpoVT-AbrB" evidence="8">
    <location>
        <begin position="76"/>
        <end position="119"/>
    </location>
</feature>